<accession>A0AAD5RL13</accession>
<dbReference type="Proteomes" id="UP001201980">
    <property type="component" value="Unassembled WGS sequence"/>
</dbReference>
<dbReference type="PANTHER" id="PTHR33112:SF16">
    <property type="entry name" value="HETEROKARYON INCOMPATIBILITY DOMAIN-CONTAINING PROTEIN"/>
    <property type="match status" value="1"/>
</dbReference>
<sequence>MEPEDPMASLGRPICDHCKAFLQDAAHLLQRPIKDACDKCMDDRELELYCPVDQMRRDEAIIHEECYHAEFVHHGMDDILLCATAGCRICNAAWHKLNERLANDHEQPPAVLTARYTRGARQIHISLDFLCVRARFHELALLERRKKNKRDLEWEQVASILPNDSTGSDAALGLAKLWYDRCGSDHDKCRSSKTAFLPTRLLDIDPRMPNMVRLVELGATSSLGNGRGGVSYAALSYCWGEEKHHPPKTTLRNLQQHLNGLMRFDCLEAHRSEDHQPGYSTYNSYVSALAGALVGSKQYSPWNVWHRFVEEYQGRKITYYGDRLVALEGIVEAFRQFNPLCSEFLAGIWHSELPHGLLWNSNGMPEKQRVRPSESIAPSWSWLSCDGGVDYHTLEGGDNLGRHQVDMSIVFRASISGPALRKTGHIVIHGDTRMLCVESQSRDTSETGCLGIDIPSLPLGARCDHAWSERDSLHWTYPTDSVVYITSEVQTIRCRWQPDEPVSSGTPVLFMAIQIRLSWTLMHHVLALGLVFTGVKEEEEGGGGGGGGGGAKFRRVGLASFHACDRFGYGCDEPYRTYENLSNIPKEYSEHAERTGEVREHIPCSLSRSEITSFNTGEVGLVPRNWYHPDLEYYTREVIII</sequence>
<organism evidence="1 2">
    <name type="scientific">Zalerion maritima</name>
    <dbReference type="NCBI Taxonomy" id="339359"/>
    <lineage>
        <taxon>Eukaryota</taxon>
        <taxon>Fungi</taxon>
        <taxon>Dikarya</taxon>
        <taxon>Ascomycota</taxon>
        <taxon>Pezizomycotina</taxon>
        <taxon>Sordariomycetes</taxon>
        <taxon>Lulworthiomycetidae</taxon>
        <taxon>Lulworthiales</taxon>
        <taxon>Lulworthiaceae</taxon>
        <taxon>Zalerion</taxon>
    </lineage>
</organism>
<dbReference type="AlphaFoldDB" id="A0AAD5RL13"/>
<dbReference type="PANTHER" id="PTHR33112">
    <property type="entry name" value="DOMAIN PROTEIN, PUTATIVE-RELATED"/>
    <property type="match status" value="1"/>
</dbReference>
<reference evidence="1" key="1">
    <citation type="submission" date="2022-07" db="EMBL/GenBank/DDBJ databases">
        <title>Draft genome sequence of Zalerion maritima ATCC 34329, a (micro)plastics degrading marine fungus.</title>
        <authorList>
            <person name="Paco A."/>
            <person name="Goncalves M.F.M."/>
            <person name="Rocha-Santos T.A.P."/>
            <person name="Alves A."/>
        </authorList>
    </citation>
    <scope>NUCLEOTIDE SEQUENCE</scope>
    <source>
        <strain evidence="1">ATCC 34329</strain>
    </source>
</reference>
<dbReference type="EMBL" id="JAKWBI020000311">
    <property type="protein sequence ID" value="KAJ2896811.1"/>
    <property type="molecule type" value="Genomic_DNA"/>
</dbReference>
<proteinExistence type="predicted"/>
<evidence type="ECO:0000313" key="2">
    <source>
        <dbReference type="Proteomes" id="UP001201980"/>
    </source>
</evidence>
<comment type="caution">
    <text evidence="1">The sequence shown here is derived from an EMBL/GenBank/DDBJ whole genome shotgun (WGS) entry which is preliminary data.</text>
</comment>
<keyword evidence="2" id="KW-1185">Reference proteome</keyword>
<name>A0AAD5RL13_9PEZI</name>
<protein>
    <submittedName>
        <fullName evidence="1">HET-domain-containing protein</fullName>
    </submittedName>
</protein>
<gene>
    <name evidence="1" type="ORF">MKZ38_005221</name>
</gene>
<evidence type="ECO:0000313" key="1">
    <source>
        <dbReference type="EMBL" id="KAJ2896811.1"/>
    </source>
</evidence>